<sequence length="242" mass="28609">MKKILLGLFILGMLGMAQQNYEVYVKNGIKISQSEADRDSKEIEKIINDKIISKYNNEGKKVIMEKSKKLYNEYLNDLIDNIIKDVPKNQQQALKEFLRKLSGILAQNGFNEINKMEISVKEISFLEKNKTKVNVLVRYKDLDDIDVGEIFDETFKESGITSKETEHFEKINKVKIDKFYNYFENKIKEEIKNSDYNEDTMEMEIEKVNGKWQFDFDYDYFINEVTKSLENNFKNAENDFDD</sequence>
<reference evidence="1 2" key="1">
    <citation type="submission" date="2019-07" db="EMBL/GenBank/DDBJ databases">
        <title>Complete Genome Sequence of Leptotrichia wadei Strain JMUB3933.</title>
        <authorList>
            <person name="Watanabe S."/>
            <person name="Cui L."/>
        </authorList>
    </citation>
    <scope>NUCLEOTIDE SEQUENCE [LARGE SCALE GENOMIC DNA]</scope>
    <source>
        <strain evidence="1 2">JMUB3933</strain>
    </source>
</reference>
<name>A0A510K8M9_9FUSO</name>
<evidence type="ECO:0000313" key="2">
    <source>
        <dbReference type="Proteomes" id="UP000321397"/>
    </source>
</evidence>
<dbReference type="RefSeq" id="WP_146960661.1">
    <property type="nucleotide sequence ID" value="NZ_AP019834.1"/>
</dbReference>
<dbReference type="EMBL" id="AP019834">
    <property type="protein sequence ID" value="BBM47547.1"/>
    <property type="molecule type" value="Genomic_DNA"/>
</dbReference>
<evidence type="ECO:0000313" key="1">
    <source>
        <dbReference type="EMBL" id="BBM47547.1"/>
    </source>
</evidence>
<dbReference type="AlphaFoldDB" id="A0A510K8M9"/>
<organism evidence="1 2">
    <name type="scientific">Leptotrichia wadei</name>
    <dbReference type="NCBI Taxonomy" id="157687"/>
    <lineage>
        <taxon>Bacteria</taxon>
        <taxon>Fusobacteriati</taxon>
        <taxon>Fusobacteriota</taxon>
        <taxon>Fusobacteriia</taxon>
        <taxon>Fusobacteriales</taxon>
        <taxon>Leptotrichiaceae</taxon>
        <taxon>Leptotrichia</taxon>
    </lineage>
</organism>
<accession>A0A510K8M9</accession>
<dbReference type="Proteomes" id="UP000321397">
    <property type="component" value="Chromosome"/>
</dbReference>
<protein>
    <submittedName>
        <fullName evidence="1">Uncharacterized protein</fullName>
    </submittedName>
</protein>
<gene>
    <name evidence="1" type="ORF">JMUB3933_1048</name>
</gene>
<proteinExistence type="predicted"/>